<dbReference type="EMBL" id="JBFNQN010000003">
    <property type="protein sequence ID" value="MEW9264018.1"/>
    <property type="molecule type" value="Genomic_DNA"/>
</dbReference>
<accession>A0ABV3P350</accession>
<name>A0ABV3P350_9ACTN</name>
<keyword evidence="1" id="KW-1133">Transmembrane helix</keyword>
<feature type="transmembrane region" description="Helical" evidence="1">
    <location>
        <begin position="59"/>
        <end position="83"/>
    </location>
</feature>
<keyword evidence="1" id="KW-0812">Transmembrane</keyword>
<evidence type="ECO:0000256" key="1">
    <source>
        <dbReference type="SAM" id="Phobius"/>
    </source>
</evidence>
<proteinExistence type="predicted"/>
<comment type="caution">
    <text evidence="2">The sequence shown here is derived from an EMBL/GenBank/DDBJ whole genome shotgun (WGS) entry which is preliminary data.</text>
</comment>
<evidence type="ECO:0000313" key="3">
    <source>
        <dbReference type="Proteomes" id="UP001555826"/>
    </source>
</evidence>
<reference evidence="2 3" key="1">
    <citation type="submission" date="2024-07" db="EMBL/GenBank/DDBJ databases">
        <authorList>
            <person name="Thanompreechachai J."/>
            <person name="Duangmal K."/>
        </authorList>
    </citation>
    <scope>NUCLEOTIDE SEQUENCE [LARGE SCALE GENOMIC DNA]</scope>
    <source>
        <strain evidence="2 3">KCTC 19886</strain>
    </source>
</reference>
<dbReference type="RefSeq" id="WP_367636620.1">
    <property type="nucleotide sequence ID" value="NZ_JBFNQN010000003.1"/>
</dbReference>
<protein>
    <submittedName>
        <fullName evidence="2">Uncharacterized protein</fullName>
    </submittedName>
</protein>
<sequence>MHTPRIPLVLLTVAGAVLLAAGAAVLLRPRTFDFGWIAAPGCPTPFQGGTVLLTSGQGWGLLAAVAGLVLLAAAAGCVVGVRLSRGGPAPGSR</sequence>
<gene>
    <name evidence="2" type="ORF">AB1207_04620</name>
</gene>
<dbReference type="Proteomes" id="UP001555826">
    <property type="component" value="Unassembled WGS sequence"/>
</dbReference>
<keyword evidence="3" id="KW-1185">Reference proteome</keyword>
<keyword evidence="1" id="KW-0472">Membrane</keyword>
<organism evidence="2 3">
    <name type="scientific">Kineococcus endophyticus</name>
    <dbReference type="NCBI Taxonomy" id="1181883"/>
    <lineage>
        <taxon>Bacteria</taxon>
        <taxon>Bacillati</taxon>
        <taxon>Actinomycetota</taxon>
        <taxon>Actinomycetes</taxon>
        <taxon>Kineosporiales</taxon>
        <taxon>Kineosporiaceae</taxon>
        <taxon>Kineococcus</taxon>
    </lineage>
</organism>
<evidence type="ECO:0000313" key="2">
    <source>
        <dbReference type="EMBL" id="MEW9264018.1"/>
    </source>
</evidence>